<keyword evidence="9" id="KW-1185">Reference proteome</keyword>
<feature type="compositionally biased region" description="Basic and acidic residues" evidence="6">
    <location>
        <begin position="380"/>
        <end position="401"/>
    </location>
</feature>
<gene>
    <name evidence="8" type="ORF">FB384_003910</name>
</gene>
<feature type="region of interest" description="Disordered" evidence="6">
    <location>
        <begin position="350"/>
        <end position="525"/>
    </location>
</feature>
<keyword evidence="3 7" id="KW-0812">Transmembrane</keyword>
<dbReference type="Pfam" id="PF03631">
    <property type="entry name" value="Virul_fac_BrkB"/>
    <property type="match status" value="1"/>
</dbReference>
<evidence type="ECO:0000313" key="9">
    <source>
        <dbReference type="Proteomes" id="UP000564573"/>
    </source>
</evidence>
<sequence length="525" mass="56396">MNDQNIGRPTGDEASAPPGGDAGTDERPADTPEHGPERSPSGGQKAPRRRKGPFRLLGRTLNKAWEGNIFSEAAEAAFWQTLSLPPLLLGLLGSIGYIGDWFGQQVVTRVHDNIIGFADTIFSDSVVQRIIEPTVNDILTTGKGEIVSVGFLISLWAGSSAMSSFVDAITVAHDQYGVRNEVWQRIFALLLYMASLALLIVGLPIIAIGPDLLPDFFPPEWRPTVSTWVGTLYYPTAGVALVLALATLYKLSLPRKLPWHRGLPGAVLAMVIFLLSSVGLRLYIGWITTTGYTYGALATPIAFLLFAFFIGLAIVAGAYFNSAIQELWPAKPTRRQRRAWQRLERERAAEHIKADENRPLASRTTLPLRRKPPRQPGPSRDPRSTPREGTTQEHTAHEGPAHRGTAHDAVPPNDAAHNDPGHNDPGRSDPAQGGPAQGDAVRDTAPQDPHSPNSSPQDAAPHDSAPHDSAPHDSAPQDSAPQDSAPQDSAPQDSAPQDSAPQDTAPQDTAPKDTGRPAGDRAADA</sequence>
<feature type="transmembrane region" description="Helical" evidence="7">
    <location>
        <begin position="263"/>
        <end position="284"/>
    </location>
</feature>
<evidence type="ECO:0000256" key="3">
    <source>
        <dbReference type="ARBA" id="ARBA00022692"/>
    </source>
</evidence>
<protein>
    <submittedName>
        <fullName evidence="8">Membrane protein</fullName>
    </submittedName>
</protein>
<evidence type="ECO:0000256" key="5">
    <source>
        <dbReference type="ARBA" id="ARBA00023136"/>
    </source>
</evidence>
<dbReference type="InterPro" id="IPR017039">
    <property type="entry name" value="Virul_fac_BrkB"/>
</dbReference>
<evidence type="ECO:0000256" key="7">
    <source>
        <dbReference type="SAM" id="Phobius"/>
    </source>
</evidence>
<feature type="transmembrane region" description="Helical" evidence="7">
    <location>
        <begin position="296"/>
        <end position="320"/>
    </location>
</feature>
<accession>A0A839XSJ8</accession>
<comment type="subcellular location">
    <subcellularLocation>
        <location evidence="1">Cell membrane</location>
        <topology evidence="1">Multi-pass membrane protein</topology>
    </subcellularLocation>
</comment>
<proteinExistence type="predicted"/>
<feature type="compositionally biased region" description="Polar residues" evidence="6">
    <location>
        <begin position="476"/>
        <end position="507"/>
    </location>
</feature>
<evidence type="ECO:0000313" key="8">
    <source>
        <dbReference type="EMBL" id="MBB3664959.1"/>
    </source>
</evidence>
<organism evidence="8 9">
    <name type="scientific">Prauserella sediminis</name>
    <dbReference type="NCBI Taxonomy" id="577680"/>
    <lineage>
        <taxon>Bacteria</taxon>
        <taxon>Bacillati</taxon>
        <taxon>Actinomycetota</taxon>
        <taxon>Actinomycetes</taxon>
        <taxon>Pseudonocardiales</taxon>
        <taxon>Pseudonocardiaceae</taxon>
        <taxon>Prauserella</taxon>
        <taxon>Prauserella salsuginis group</taxon>
    </lineage>
</organism>
<keyword evidence="4 7" id="KW-1133">Transmembrane helix</keyword>
<evidence type="ECO:0000256" key="2">
    <source>
        <dbReference type="ARBA" id="ARBA00022475"/>
    </source>
</evidence>
<feature type="region of interest" description="Disordered" evidence="6">
    <location>
        <begin position="1"/>
        <end position="53"/>
    </location>
</feature>
<comment type="caution">
    <text evidence="8">The sequence shown here is derived from an EMBL/GenBank/DDBJ whole genome shotgun (WGS) entry which is preliminary data.</text>
</comment>
<evidence type="ECO:0000256" key="4">
    <source>
        <dbReference type="ARBA" id="ARBA00022989"/>
    </source>
</evidence>
<dbReference type="Proteomes" id="UP000564573">
    <property type="component" value="Unassembled WGS sequence"/>
</dbReference>
<feature type="compositionally biased region" description="Basic and acidic residues" evidence="6">
    <location>
        <begin position="460"/>
        <end position="471"/>
    </location>
</feature>
<dbReference type="PANTHER" id="PTHR30213">
    <property type="entry name" value="INNER MEMBRANE PROTEIN YHJD"/>
    <property type="match status" value="1"/>
</dbReference>
<dbReference type="EMBL" id="JACIBS010000002">
    <property type="protein sequence ID" value="MBB3664959.1"/>
    <property type="molecule type" value="Genomic_DNA"/>
</dbReference>
<keyword evidence="5 7" id="KW-0472">Membrane</keyword>
<dbReference type="GO" id="GO:0005886">
    <property type="term" value="C:plasma membrane"/>
    <property type="evidence" value="ECO:0007669"/>
    <property type="project" value="UniProtKB-SubCell"/>
</dbReference>
<evidence type="ECO:0000256" key="6">
    <source>
        <dbReference type="SAM" id="MobiDB-lite"/>
    </source>
</evidence>
<keyword evidence="2" id="KW-1003">Cell membrane</keyword>
<reference evidence="8 9" key="1">
    <citation type="submission" date="2020-08" db="EMBL/GenBank/DDBJ databases">
        <title>Sequencing the genomes of 1000 actinobacteria strains.</title>
        <authorList>
            <person name="Klenk H.-P."/>
        </authorList>
    </citation>
    <scope>NUCLEOTIDE SEQUENCE [LARGE SCALE GENOMIC DNA]</scope>
    <source>
        <strain evidence="8 9">DSM 45267</strain>
    </source>
</reference>
<feature type="compositionally biased region" description="Basic and acidic residues" evidence="6">
    <location>
        <begin position="510"/>
        <end position="525"/>
    </location>
</feature>
<feature type="transmembrane region" description="Helical" evidence="7">
    <location>
        <begin position="228"/>
        <end position="251"/>
    </location>
</feature>
<dbReference type="AlphaFoldDB" id="A0A839XSJ8"/>
<evidence type="ECO:0000256" key="1">
    <source>
        <dbReference type="ARBA" id="ARBA00004651"/>
    </source>
</evidence>
<feature type="compositionally biased region" description="Basic and acidic residues" evidence="6">
    <location>
        <begin position="24"/>
        <end position="37"/>
    </location>
</feature>
<dbReference type="PANTHER" id="PTHR30213:SF0">
    <property type="entry name" value="UPF0761 MEMBRANE PROTEIN YIHY"/>
    <property type="match status" value="1"/>
</dbReference>
<feature type="transmembrane region" description="Helical" evidence="7">
    <location>
        <begin position="186"/>
        <end position="208"/>
    </location>
</feature>
<name>A0A839XSJ8_9PSEU</name>
<feature type="compositionally biased region" description="Basic and acidic residues" evidence="6">
    <location>
        <begin position="416"/>
        <end position="427"/>
    </location>
</feature>